<dbReference type="eggNOG" id="COG1426">
    <property type="taxonomic scope" value="Bacteria"/>
</dbReference>
<dbReference type="Gene3D" id="1.10.260.40">
    <property type="entry name" value="lambda repressor-like DNA-binding domains"/>
    <property type="match status" value="1"/>
</dbReference>
<dbReference type="OrthoDB" id="9797543at2"/>
<keyword evidence="2" id="KW-0472">Membrane</keyword>
<dbReference type="InterPro" id="IPR050400">
    <property type="entry name" value="Bact_Cytoskel_RodZ"/>
</dbReference>
<evidence type="ECO:0000313" key="5">
    <source>
        <dbReference type="Proteomes" id="UP000002432"/>
    </source>
</evidence>
<gene>
    <name evidence="4" type="ordered locus">Acid345_3660</name>
</gene>
<feature type="region of interest" description="Disordered" evidence="1">
    <location>
        <begin position="136"/>
        <end position="195"/>
    </location>
</feature>
<feature type="compositionally biased region" description="Polar residues" evidence="1">
    <location>
        <begin position="175"/>
        <end position="187"/>
    </location>
</feature>
<dbReference type="PANTHER" id="PTHR34475:SF1">
    <property type="entry name" value="CYTOSKELETON PROTEIN RODZ"/>
    <property type="match status" value="1"/>
</dbReference>
<dbReference type="KEGG" id="aba:Acid345_3660"/>
<keyword evidence="2" id="KW-0812">Transmembrane</keyword>
<proteinExistence type="predicted"/>
<dbReference type="Proteomes" id="UP000002432">
    <property type="component" value="Chromosome"/>
</dbReference>
<organism evidence="4 5">
    <name type="scientific">Koribacter versatilis (strain Ellin345)</name>
    <dbReference type="NCBI Taxonomy" id="204669"/>
    <lineage>
        <taxon>Bacteria</taxon>
        <taxon>Pseudomonadati</taxon>
        <taxon>Acidobacteriota</taxon>
        <taxon>Terriglobia</taxon>
        <taxon>Terriglobales</taxon>
        <taxon>Candidatus Korobacteraceae</taxon>
        <taxon>Candidatus Korobacter</taxon>
    </lineage>
</organism>
<dbReference type="STRING" id="204669.Acid345_3660"/>
<dbReference type="AlphaFoldDB" id="Q1IKD9"/>
<reference evidence="4 5" key="1">
    <citation type="journal article" date="2009" name="Appl. Environ. Microbiol.">
        <title>Three genomes from the phylum Acidobacteria provide insight into the lifestyles of these microorganisms in soils.</title>
        <authorList>
            <person name="Ward N.L."/>
            <person name="Challacombe J.F."/>
            <person name="Janssen P.H."/>
            <person name="Henrissat B."/>
            <person name="Coutinho P.M."/>
            <person name="Wu M."/>
            <person name="Xie G."/>
            <person name="Haft D.H."/>
            <person name="Sait M."/>
            <person name="Badger J."/>
            <person name="Barabote R.D."/>
            <person name="Bradley B."/>
            <person name="Brettin T.S."/>
            <person name="Brinkac L.M."/>
            <person name="Bruce D."/>
            <person name="Creasy T."/>
            <person name="Daugherty S.C."/>
            <person name="Davidsen T.M."/>
            <person name="DeBoy R.T."/>
            <person name="Detter J.C."/>
            <person name="Dodson R.J."/>
            <person name="Durkin A.S."/>
            <person name="Ganapathy A."/>
            <person name="Gwinn-Giglio M."/>
            <person name="Han C.S."/>
            <person name="Khouri H."/>
            <person name="Kiss H."/>
            <person name="Kothari S.P."/>
            <person name="Madupu R."/>
            <person name="Nelson K.E."/>
            <person name="Nelson W.C."/>
            <person name="Paulsen I."/>
            <person name="Penn K."/>
            <person name="Ren Q."/>
            <person name="Rosovitz M.J."/>
            <person name="Selengut J.D."/>
            <person name="Shrivastava S."/>
            <person name="Sullivan S.A."/>
            <person name="Tapia R."/>
            <person name="Thompson L.S."/>
            <person name="Watkins K.L."/>
            <person name="Yang Q."/>
            <person name="Yu C."/>
            <person name="Zafar N."/>
            <person name="Zhou L."/>
            <person name="Kuske C.R."/>
        </authorList>
    </citation>
    <scope>NUCLEOTIDE SEQUENCE [LARGE SCALE GENOMIC DNA]</scope>
    <source>
        <strain evidence="4 5">Ellin345</strain>
    </source>
</reference>
<dbReference type="GO" id="GO:0003677">
    <property type="term" value="F:DNA binding"/>
    <property type="evidence" value="ECO:0007669"/>
    <property type="project" value="InterPro"/>
</dbReference>
<dbReference type="InterPro" id="IPR010982">
    <property type="entry name" value="Lambda_DNA-bd_dom_sf"/>
</dbReference>
<dbReference type="Pfam" id="PF13413">
    <property type="entry name" value="HTH_25"/>
    <property type="match status" value="1"/>
</dbReference>
<dbReference type="HOGENOM" id="CLU_047530_1_2_0"/>
<name>Q1IKD9_KORVE</name>
<dbReference type="EMBL" id="CP000360">
    <property type="protein sequence ID" value="ABF42661.1"/>
    <property type="molecule type" value="Genomic_DNA"/>
</dbReference>
<dbReference type="Pfam" id="PF13464">
    <property type="entry name" value="RodZ_C"/>
    <property type="match status" value="1"/>
</dbReference>
<feature type="domain" description="Cytoskeleton protein RodZ-like C-terminal" evidence="3">
    <location>
        <begin position="211"/>
        <end position="271"/>
    </location>
</feature>
<evidence type="ECO:0000259" key="3">
    <source>
        <dbReference type="Pfam" id="PF13464"/>
    </source>
</evidence>
<protein>
    <recommendedName>
        <fullName evidence="3">Cytoskeleton protein RodZ-like C-terminal domain-containing protein</fullName>
    </recommendedName>
</protein>
<dbReference type="PANTHER" id="PTHR34475">
    <property type="match status" value="1"/>
</dbReference>
<keyword evidence="5" id="KW-1185">Reference proteome</keyword>
<feature type="transmembrane region" description="Helical" evidence="2">
    <location>
        <begin position="98"/>
        <end position="120"/>
    </location>
</feature>
<dbReference type="InterPro" id="IPR025194">
    <property type="entry name" value="RodZ-like_C"/>
</dbReference>
<feature type="compositionally biased region" description="Low complexity" evidence="1">
    <location>
        <begin position="139"/>
        <end position="159"/>
    </location>
</feature>
<sequence length="288" mass="30672">MRGISLDEIAVATKIGTRSLKALEDENFSILPGGIFNKGFVRSYAKFLGLNEDEAVADYTAAVKEQPVSVKTIASQSAMAKANRLAAQQARESSHKAGIVRALILLVLSAGIAFGGYKVYRAGYFKAFKMPSLHRQLKQQAQAPTPTTSVPSTTSSATSAPPPASQPTVVAPADNATSSPASTTVSKPESRIAEDTTTIRGAIPLEFTVSIKATGWSWMSITMDGRRPLQKTFAPHEQKEFKAKNRVRIVMGNPNGTEISLNGKPVAISGDLTRPRTVVVNASGLQSE</sequence>
<evidence type="ECO:0000313" key="4">
    <source>
        <dbReference type="EMBL" id="ABF42661.1"/>
    </source>
</evidence>
<dbReference type="EnsemblBacteria" id="ABF42661">
    <property type="protein sequence ID" value="ABF42661"/>
    <property type="gene ID" value="Acid345_3660"/>
</dbReference>
<accession>Q1IKD9</accession>
<evidence type="ECO:0000256" key="2">
    <source>
        <dbReference type="SAM" id="Phobius"/>
    </source>
</evidence>
<evidence type="ECO:0000256" key="1">
    <source>
        <dbReference type="SAM" id="MobiDB-lite"/>
    </source>
</evidence>
<keyword evidence="2" id="KW-1133">Transmembrane helix</keyword>